<evidence type="ECO:0000256" key="1">
    <source>
        <dbReference type="ARBA" id="ARBA00022679"/>
    </source>
</evidence>
<dbReference type="Pfam" id="PF13692">
    <property type="entry name" value="Glyco_trans_1_4"/>
    <property type="match status" value="1"/>
</dbReference>
<evidence type="ECO:0000313" key="4">
    <source>
        <dbReference type="Proteomes" id="UP000077667"/>
    </source>
</evidence>
<protein>
    <recommendedName>
        <fullName evidence="2">Glycosyltransferase subfamily 4-like N-terminal domain-containing protein</fullName>
    </recommendedName>
</protein>
<dbReference type="EMBL" id="CP015772">
    <property type="protein sequence ID" value="ANH80761.1"/>
    <property type="molecule type" value="Genomic_DNA"/>
</dbReference>
<dbReference type="Proteomes" id="UP000077667">
    <property type="component" value="Chromosome"/>
</dbReference>
<organism evidence="3 4">
    <name type="scientific">Niabella ginsenosidivorans</name>
    <dbReference type="NCBI Taxonomy" id="1176587"/>
    <lineage>
        <taxon>Bacteria</taxon>
        <taxon>Pseudomonadati</taxon>
        <taxon>Bacteroidota</taxon>
        <taxon>Chitinophagia</taxon>
        <taxon>Chitinophagales</taxon>
        <taxon>Chitinophagaceae</taxon>
        <taxon>Niabella</taxon>
    </lineage>
</organism>
<dbReference type="SUPFAM" id="SSF53756">
    <property type="entry name" value="UDP-Glycosyltransferase/glycogen phosphorylase"/>
    <property type="match status" value="1"/>
</dbReference>
<dbReference type="GO" id="GO:0009103">
    <property type="term" value="P:lipopolysaccharide biosynthetic process"/>
    <property type="evidence" value="ECO:0007669"/>
    <property type="project" value="TreeGrafter"/>
</dbReference>
<keyword evidence="1" id="KW-0808">Transferase</keyword>
<feature type="domain" description="Glycosyltransferase subfamily 4-like N-terminal" evidence="2">
    <location>
        <begin position="17"/>
        <end position="174"/>
    </location>
</feature>
<sequence length="377" mass="43120">MIKIASLVSYSVVPPVTGGEKGIYYFLKYLSDHCDLTCFTVQENQPLGKLFTTIPVLGSTQNKFRYVNVFLFFKIRKLLRQQRIDYLIIEHPYYGWLGYLLQKFAGTKIIVHSHNIEALRFKDLGKWWWNLLFRYERKIHQLADLSFFISPEDRNYAIQTYFISPEKCTVITYGTVLSHFPFAEKELAREKLCRELELPADTRILLFNGTLNYQPNLDAVDIIIKDIAPLFKNRFTKPYRIVICGKGLPAQYNGLKEQEADHILFKGYVDDIHLYFAAADLFLNPIADGGGIKTKLVEALGTNTPAVSFKKGAYGVPAEITDNNLRVVADKDINSFVAEMIALLKAGKTAMPAAFYDYFSWDKIAQKAIQFIQDSAI</sequence>
<dbReference type="AlphaFoldDB" id="A0A1A9I231"/>
<dbReference type="GO" id="GO:0016757">
    <property type="term" value="F:glycosyltransferase activity"/>
    <property type="evidence" value="ECO:0007669"/>
    <property type="project" value="TreeGrafter"/>
</dbReference>
<dbReference type="OrthoDB" id="9807209at2"/>
<dbReference type="KEGG" id="nia:A8C56_07005"/>
<evidence type="ECO:0000313" key="3">
    <source>
        <dbReference type="EMBL" id="ANH80761.1"/>
    </source>
</evidence>
<name>A0A1A9I231_9BACT</name>
<dbReference type="Pfam" id="PF13439">
    <property type="entry name" value="Glyco_transf_4"/>
    <property type="match status" value="1"/>
</dbReference>
<dbReference type="PANTHER" id="PTHR46401">
    <property type="entry name" value="GLYCOSYLTRANSFERASE WBBK-RELATED"/>
    <property type="match status" value="1"/>
</dbReference>
<dbReference type="PANTHER" id="PTHR46401:SF2">
    <property type="entry name" value="GLYCOSYLTRANSFERASE WBBK-RELATED"/>
    <property type="match status" value="1"/>
</dbReference>
<dbReference type="InterPro" id="IPR028098">
    <property type="entry name" value="Glyco_trans_4-like_N"/>
</dbReference>
<dbReference type="Gene3D" id="3.40.50.2000">
    <property type="entry name" value="Glycogen Phosphorylase B"/>
    <property type="match status" value="2"/>
</dbReference>
<dbReference type="RefSeq" id="WP_067753804.1">
    <property type="nucleotide sequence ID" value="NZ_CP015772.1"/>
</dbReference>
<proteinExistence type="predicted"/>
<keyword evidence="4" id="KW-1185">Reference proteome</keyword>
<accession>A0A1A9I231</accession>
<gene>
    <name evidence="3" type="ORF">A8C56_07005</name>
</gene>
<reference evidence="3 4" key="1">
    <citation type="submission" date="2016-05" db="EMBL/GenBank/DDBJ databases">
        <title>Niabella ginsenosidivorans BS26 whole genome sequencing.</title>
        <authorList>
            <person name="Im W.T."/>
            <person name="Siddiqi M.Z."/>
        </authorList>
    </citation>
    <scope>NUCLEOTIDE SEQUENCE [LARGE SCALE GENOMIC DNA]</scope>
    <source>
        <strain evidence="3 4">BS26</strain>
    </source>
</reference>
<dbReference type="STRING" id="1176587.A8C56_07005"/>
<dbReference type="CDD" id="cd03801">
    <property type="entry name" value="GT4_PimA-like"/>
    <property type="match status" value="1"/>
</dbReference>
<evidence type="ECO:0000259" key="2">
    <source>
        <dbReference type="Pfam" id="PF13439"/>
    </source>
</evidence>